<dbReference type="EMBL" id="CAADFG010000059">
    <property type="protein sequence ID" value="VFJ93640.1"/>
    <property type="molecule type" value="Genomic_DNA"/>
</dbReference>
<evidence type="ECO:0000313" key="3">
    <source>
        <dbReference type="EMBL" id="VFJ94409.1"/>
    </source>
</evidence>
<evidence type="ECO:0000313" key="4">
    <source>
        <dbReference type="EMBL" id="VFK01060.1"/>
    </source>
</evidence>
<protein>
    <recommendedName>
        <fullName evidence="5">Transposase</fullName>
    </recommendedName>
</protein>
<evidence type="ECO:0000313" key="2">
    <source>
        <dbReference type="EMBL" id="VFJ93640.1"/>
    </source>
</evidence>
<gene>
    <name evidence="2" type="ORF">BECKH772A_GA0070896_1005910</name>
    <name evidence="3" type="ORF">BECKH772B_GA0070898_1006110</name>
    <name evidence="4" type="ORF">BECKH772C_GA0070978_100578</name>
</gene>
<dbReference type="EMBL" id="CAADFJ010000057">
    <property type="protein sequence ID" value="VFK01060.1"/>
    <property type="molecule type" value="Genomic_DNA"/>
</dbReference>
<evidence type="ECO:0008006" key="5">
    <source>
        <dbReference type="Google" id="ProtNLM"/>
    </source>
</evidence>
<organism evidence="3">
    <name type="scientific">Candidatus Kentrum eta</name>
    <dbReference type="NCBI Taxonomy" id="2126337"/>
    <lineage>
        <taxon>Bacteria</taxon>
        <taxon>Pseudomonadati</taxon>
        <taxon>Pseudomonadota</taxon>
        <taxon>Gammaproteobacteria</taxon>
        <taxon>Candidatus Kentrum</taxon>
    </lineage>
</organism>
<dbReference type="EMBL" id="CAADFI010000061">
    <property type="protein sequence ID" value="VFJ94409.1"/>
    <property type="molecule type" value="Genomic_DNA"/>
</dbReference>
<name>A0A450UPG9_9GAMM</name>
<evidence type="ECO:0000256" key="1">
    <source>
        <dbReference type="SAM" id="MobiDB-lite"/>
    </source>
</evidence>
<dbReference type="AlphaFoldDB" id="A0A450UPG9"/>
<proteinExistence type="predicted"/>
<sequence>MEACGEAHHRHRIFTGTGYTVHPIALRFIKPFVKSNRNDTADAEGIRHASTPLGNQGVQRPSMLRTREAHRATGRAGHPWDSQPSDNPRNSVSYRMKSFTAVTRFLSATESWLTPIGTFTLLVNRTPLAAKAAALVTKAVAFITEAMDYFTGAGAGEFIIEAMASITEAMDYFIEAVAFIVKATAFSLAAMDSIIAAIASVMEAVDSVTEAMGLESHWDCLFQVIGSLIVCTLEIG</sequence>
<reference evidence="3" key="1">
    <citation type="submission" date="2019-02" db="EMBL/GenBank/DDBJ databases">
        <authorList>
            <person name="Gruber-Vodicka R. H."/>
            <person name="Seah K. B. B."/>
        </authorList>
    </citation>
    <scope>NUCLEOTIDE SEQUENCE</scope>
    <source>
        <strain evidence="4">BECK_SA2B12</strain>
        <strain evidence="2">BECK_SA2B15</strain>
        <strain evidence="3">BECK_SA2B20</strain>
    </source>
</reference>
<accession>A0A450UPG9</accession>
<feature type="region of interest" description="Disordered" evidence="1">
    <location>
        <begin position="40"/>
        <end position="89"/>
    </location>
</feature>